<evidence type="ECO:0000313" key="2">
    <source>
        <dbReference type="Proteomes" id="UP001589855"/>
    </source>
</evidence>
<gene>
    <name evidence="1" type="ORF">ACFFGS_06130</name>
</gene>
<protein>
    <submittedName>
        <fullName evidence="1">HAD family hydrolase</fullName>
        <ecNumber evidence="1">3.1.3.-</ecNumber>
    </submittedName>
</protein>
<name>A0ABV6K2L3_9LACO</name>
<accession>A0ABV6K2L3</accession>
<dbReference type="GO" id="GO:0016787">
    <property type="term" value="F:hydrolase activity"/>
    <property type="evidence" value="ECO:0007669"/>
    <property type="project" value="UniProtKB-KW"/>
</dbReference>
<dbReference type="Proteomes" id="UP001589855">
    <property type="component" value="Unassembled WGS sequence"/>
</dbReference>
<keyword evidence="1" id="KW-0378">Hydrolase</keyword>
<dbReference type="InterPro" id="IPR036412">
    <property type="entry name" value="HAD-like_sf"/>
</dbReference>
<dbReference type="Gene3D" id="3.40.50.1000">
    <property type="entry name" value="HAD superfamily/HAD-like"/>
    <property type="match status" value="1"/>
</dbReference>
<evidence type="ECO:0000313" key="1">
    <source>
        <dbReference type="EMBL" id="MFC0423698.1"/>
    </source>
</evidence>
<keyword evidence="2" id="KW-1185">Reference proteome</keyword>
<reference evidence="1 2" key="1">
    <citation type="submission" date="2024-09" db="EMBL/GenBank/DDBJ databases">
        <authorList>
            <person name="Sun Q."/>
            <person name="Mori K."/>
        </authorList>
    </citation>
    <scope>NUCLEOTIDE SEQUENCE [LARGE SCALE GENOMIC DNA]</scope>
    <source>
        <strain evidence="1 2">TBRC 4575</strain>
    </source>
</reference>
<organism evidence="1 2">
    <name type="scientific">Lactiplantibacillus plajomi</name>
    <dbReference type="NCBI Taxonomy" id="1457217"/>
    <lineage>
        <taxon>Bacteria</taxon>
        <taxon>Bacillati</taxon>
        <taxon>Bacillota</taxon>
        <taxon>Bacilli</taxon>
        <taxon>Lactobacillales</taxon>
        <taxon>Lactobacillaceae</taxon>
        <taxon>Lactiplantibacillus</taxon>
    </lineage>
</organism>
<dbReference type="EMBL" id="JBHLUK010000058">
    <property type="protein sequence ID" value="MFC0423698.1"/>
    <property type="molecule type" value="Genomic_DNA"/>
</dbReference>
<proteinExistence type="predicted"/>
<sequence>MVVVLSIDLLVVDIDRTNLKSKNEIFQVKGFIYGKTRLAICTASTYHDTKIRLEKLELSRCENTYMICSNGSMTFTTDGRLIDARPLTDNTSKKYAVQVLHEKLGLKKPKIKMVNL</sequence>
<dbReference type="EC" id="3.1.3.-" evidence="1"/>
<dbReference type="SUPFAM" id="SSF56784">
    <property type="entry name" value="HAD-like"/>
    <property type="match status" value="1"/>
</dbReference>
<comment type="caution">
    <text evidence="1">The sequence shown here is derived from an EMBL/GenBank/DDBJ whole genome shotgun (WGS) entry which is preliminary data.</text>
</comment>
<dbReference type="InterPro" id="IPR023214">
    <property type="entry name" value="HAD_sf"/>
</dbReference>